<evidence type="ECO:0000256" key="1">
    <source>
        <dbReference type="ARBA" id="ARBA00004613"/>
    </source>
</evidence>
<keyword evidence="3" id="KW-0433">Leucine-rich repeat</keyword>
<dbReference type="SUPFAM" id="SSF52058">
    <property type="entry name" value="L domain-like"/>
    <property type="match status" value="1"/>
</dbReference>
<evidence type="ECO:0000256" key="5">
    <source>
        <dbReference type="SAM" id="Coils"/>
    </source>
</evidence>
<comment type="caution">
    <text evidence="6">The sequence shown here is derived from an EMBL/GenBank/DDBJ whole genome shotgun (WGS) entry which is preliminary data.</text>
</comment>
<sequence length="1273" mass="141982">MERDVVDSVPHKKSVMTKQKLSISVLLSKHFTARNIDHHDNALLINSCVEYILTKDEGLAIVARHLKRTLGEFGGHPAEYLTVEENFNTVNHWFCQLIFGCPVEQFILNVLNSSLKADHGSLTDDRHLTAASLLAAINAVIDKPQLGPGSRYLSAETKTWIINEIIFPIMPTLSLDATKASLFAVGTLNWGYLHAGMRLANSLGLANEEWSIEEMIQLGYSLEDMLAEGALPEWMSIFFDLSALFYHIYSTPPQSTEELAVFFQQNSPFRQRVITDYFSANSQLKESSNPFILYHKAIDNFKTRTKTAEEKLKSDCPLADGSDYTHYINQYKNGPIFCLSKPDGTSGYLSDIDSIYSDQIDNIASLFIPVDGLLIAHAFEKLAEAEQNFISSAAVYTASAYFSARGSLRTQQAIRVIPRHSYTVSLSHSVDLFSATAQQETRMYALESTAQGYTLSRVDEDQSLYYELMEDPQKCRTDSDYKLKINYHRLKSNNLKDKVDNVEEMISRLVEQHKNYLKTQLHQQGYEETSQQHLKRILLPIFIPFYGCYTDARDRKTEAIPACLGDLISLLPVGGMAVSLSARFAQRTMLGSIVAFRRTISSLAARQSLSVALKSASGHLIKYGIAPAMSTIDRKALTGIGISTFDAVFPGVGLSVRMGHKIVRQIINLAKKTKGRIGVLTKLQAKLAQSTALRTHDIAPHHMAHFAGLEQPVPVVRLLGHQAGGHDVYLRINPDTNTLYGTKYTLSAENTLQKIPLPLARRLHNILHYGLSGRGAPRAVEGLGARNQPSGSQGVPFQDISADQLIKWAEYHAKNSPGDMPSFAMKLGITLNHLEYFARADGSLTIHGQRLLSNAGIGTLNEMVYLPPELQKQILSYLDLTSLKNVVLALPVLPQELIQVTNLRALSHERINSLRSYYYSTWESWRSIGSRGSRRWLAGSRMRTCLENAQTELSIGGFNLRTLPVHFPPSVRKLDVSANHLPDLNINWPPALAEVNFSFNQLNSFPTLPDSVVTVHAQSNRIASLDAPLPLNLVFLDLSNNRISSLSVSLPPMLAQLNLNGNQLTTFDTSLPPMLRSLQLQNNRLTRISASLPSEVLFLDVSRNLLTQISHLPKKLIRFIANDNNLQNLPTLPLTLKHLDIANNNVMILPKLPKKIQYVNAGHNVIAYIDLLPDDITVLMLQHNIIMRIRGDLPLKLKSLIINNNLLGQIPAWPANLQKAILSHNHLTLLPEAPIPPSLRLLDVRHNYLTAIPEGLPIHTHSHFTPQRALPPQ</sequence>
<feature type="coiled-coil region" evidence="5">
    <location>
        <begin position="492"/>
        <end position="519"/>
    </location>
</feature>
<evidence type="ECO:0000313" key="6">
    <source>
        <dbReference type="EMBL" id="TCV98752.1"/>
    </source>
</evidence>
<keyword evidence="4" id="KW-0677">Repeat</keyword>
<evidence type="ECO:0000256" key="3">
    <source>
        <dbReference type="ARBA" id="ARBA00022614"/>
    </source>
</evidence>
<dbReference type="AlphaFoldDB" id="A0A4R3YZJ1"/>
<dbReference type="InterPro" id="IPR051071">
    <property type="entry name" value="LRR-bact_E3_ubiq_ligases"/>
</dbReference>
<dbReference type="InterPro" id="IPR001611">
    <property type="entry name" value="Leu-rich_rpt"/>
</dbReference>
<dbReference type="Pfam" id="PF00560">
    <property type="entry name" value="LRR_1"/>
    <property type="match status" value="1"/>
</dbReference>
<organism evidence="6 7">
    <name type="scientific">Biostraticola tofi</name>
    <dbReference type="NCBI Taxonomy" id="466109"/>
    <lineage>
        <taxon>Bacteria</taxon>
        <taxon>Pseudomonadati</taxon>
        <taxon>Pseudomonadota</taxon>
        <taxon>Gammaproteobacteria</taxon>
        <taxon>Enterobacterales</taxon>
        <taxon>Bruguierivoracaceae</taxon>
        <taxon>Biostraticola</taxon>
    </lineage>
</organism>
<protein>
    <submittedName>
        <fullName evidence="6">Leucine-rich repeat (LRR) protein</fullName>
    </submittedName>
</protein>
<dbReference type="SMART" id="SM00364">
    <property type="entry name" value="LRR_BAC"/>
    <property type="match status" value="11"/>
</dbReference>
<accession>A0A4R3YZJ1</accession>
<name>A0A4R3YZJ1_9GAMM</name>
<dbReference type="PROSITE" id="PS51450">
    <property type="entry name" value="LRR"/>
    <property type="match status" value="1"/>
</dbReference>
<evidence type="ECO:0000256" key="2">
    <source>
        <dbReference type="ARBA" id="ARBA00009868"/>
    </source>
</evidence>
<proteinExistence type="inferred from homology"/>
<keyword evidence="5" id="KW-0175">Coiled coil</keyword>
<dbReference type="EMBL" id="SMCR01000002">
    <property type="protein sequence ID" value="TCV98752.1"/>
    <property type="molecule type" value="Genomic_DNA"/>
</dbReference>
<dbReference type="InterPro" id="IPR032675">
    <property type="entry name" value="LRR_dom_sf"/>
</dbReference>
<dbReference type="PANTHER" id="PTHR47114:SF2">
    <property type="entry name" value="OLIGODENDROCYTE-MYELIN GLYCOPROTEIN"/>
    <property type="match status" value="1"/>
</dbReference>
<evidence type="ECO:0000313" key="7">
    <source>
        <dbReference type="Proteomes" id="UP000295719"/>
    </source>
</evidence>
<dbReference type="Gene3D" id="3.80.10.10">
    <property type="entry name" value="Ribonuclease Inhibitor"/>
    <property type="match status" value="2"/>
</dbReference>
<dbReference type="Proteomes" id="UP000295719">
    <property type="component" value="Unassembled WGS sequence"/>
</dbReference>
<comment type="similarity">
    <text evidence="2">Belongs to the LRR-containing bacterial E3 ligase family.</text>
</comment>
<keyword evidence="7" id="KW-1185">Reference proteome</keyword>
<dbReference type="GO" id="GO:0005576">
    <property type="term" value="C:extracellular region"/>
    <property type="evidence" value="ECO:0007669"/>
    <property type="project" value="UniProtKB-SubCell"/>
</dbReference>
<reference evidence="6 7" key="1">
    <citation type="submission" date="2019-03" db="EMBL/GenBank/DDBJ databases">
        <title>Genomic Encyclopedia of Type Strains, Phase IV (KMG-IV): sequencing the most valuable type-strain genomes for metagenomic binning, comparative biology and taxonomic classification.</title>
        <authorList>
            <person name="Goeker M."/>
        </authorList>
    </citation>
    <scope>NUCLEOTIDE SEQUENCE [LARGE SCALE GENOMIC DNA]</scope>
    <source>
        <strain evidence="6 7">DSM 19580</strain>
    </source>
</reference>
<gene>
    <name evidence="6" type="ORF">EDC52_10271</name>
</gene>
<evidence type="ECO:0000256" key="4">
    <source>
        <dbReference type="ARBA" id="ARBA00022737"/>
    </source>
</evidence>
<comment type="subcellular location">
    <subcellularLocation>
        <location evidence="1">Secreted</location>
    </subcellularLocation>
</comment>
<dbReference type="PANTHER" id="PTHR47114">
    <property type="match status" value="1"/>
</dbReference>